<keyword evidence="4 8" id="KW-1003">Cell membrane</keyword>
<sequence>MSLLNVLLLFLVAVIGGTLNSVAGGGSFFTFPTLIFAGVPPIPANATSTVALWPGSVAGAGAYRRELKEIDRRLLIVLVITSLIGGVLGAILLLITPPSIFTTLLPYLLLIATLLFAFSGPVTRQLRLRRIERSALSVGQLVGISIAQFVIAIYGGYFGGGIGILMLATLALMGLENIHVMNGLKTLLATCINGVAVITFVVAGAVFWPEAIVMVVGAIIGGYGGAYYARKIDQKWIRLFVIVVGFAMTLYFFIKH</sequence>
<reference evidence="10" key="1">
    <citation type="submission" date="2018-12" db="EMBL/GenBank/DDBJ databases">
        <title>Tengunoibacter tsumagoiensis gen. nov., sp. nov., Dictyobacter kobayashii sp. nov., D. alpinus sp. nov., and D. joshuensis sp. nov. and description of Dictyobacteraceae fam. nov. within the order Ktedonobacterales isolated from Tengu-no-mugimeshi.</title>
        <authorList>
            <person name="Wang C.M."/>
            <person name="Zheng Y."/>
            <person name="Sakai Y."/>
            <person name="Toyoda A."/>
            <person name="Minakuchi Y."/>
            <person name="Abe K."/>
            <person name="Yokota A."/>
            <person name="Yabe S."/>
        </authorList>
    </citation>
    <scope>NUCLEOTIDE SEQUENCE [LARGE SCALE GENOMIC DNA]</scope>
    <source>
        <strain evidence="10">Uno11</strain>
    </source>
</reference>
<comment type="similarity">
    <text evidence="2 8">Belongs to the 4-toluene sulfonate uptake permease (TSUP) (TC 2.A.102) family.</text>
</comment>
<evidence type="ECO:0000256" key="6">
    <source>
        <dbReference type="ARBA" id="ARBA00022989"/>
    </source>
</evidence>
<dbReference type="EMBL" id="BIFS01000001">
    <property type="protein sequence ID" value="GCE18601.1"/>
    <property type="molecule type" value="Genomic_DNA"/>
</dbReference>
<dbReference type="PANTHER" id="PTHR30269">
    <property type="entry name" value="TRANSMEMBRANE PROTEIN YFCA"/>
    <property type="match status" value="1"/>
</dbReference>
<protein>
    <recommendedName>
        <fullName evidence="8">Probable membrane transporter protein</fullName>
    </recommendedName>
</protein>
<evidence type="ECO:0000256" key="3">
    <source>
        <dbReference type="ARBA" id="ARBA00022448"/>
    </source>
</evidence>
<dbReference type="InterPro" id="IPR052017">
    <property type="entry name" value="TSUP"/>
</dbReference>
<proteinExistence type="inferred from homology"/>
<feature type="transmembrane region" description="Helical" evidence="8">
    <location>
        <begin position="211"/>
        <end position="229"/>
    </location>
</feature>
<dbReference type="Pfam" id="PF01925">
    <property type="entry name" value="TauE"/>
    <property type="match status" value="1"/>
</dbReference>
<evidence type="ECO:0000313" key="10">
    <source>
        <dbReference type="Proteomes" id="UP000287188"/>
    </source>
</evidence>
<gene>
    <name evidence="9" type="ORF">KDK_24010</name>
</gene>
<keyword evidence="10" id="KW-1185">Reference proteome</keyword>
<evidence type="ECO:0000256" key="5">
    <source>
        <dbReference type="ARBA" id="ARBA00022692"/>
    </source>
</evidence>
<evidence type="ECO:0000256" key="1">
    <source>
        <dbReference type="ARBA" id="ARBA00004651"/>
    </source>
</evidence>
<dbReference type="GO" id="GO:0005886">
    <property type="term" value="C:plasma membrane"/>
    <property type="evidence" value="ECO:0007669"/>
    <property type="project" value="UniProtKB-SubCell"/>
</dbReference>
<feature type="transmembrane region" description="Helical" evidence="8">
    <location>
        <begin position="75"/>
        <end position="95"/>
    </location>
</feature>
<dbReference type="RefSeq" id="WP_126550115.1">
    <property type="nucleotide sequence ID" value="NZ_BIFS01000001.1"/>
</dbReference>
<dbReference type="InterPro" id="IPR002781">
    <property type="entry name" value="TM_pro_TauE-like"/>
</dbReference>
<keyword evidence="6 8" id="KW-1133">Transmembrane helix</keyword>
<comment type="caution">
    <text evidence="9">The sequence shown here is derived from an EMBL/GenBank/DDBJ whole genome shotgun (WGS) entry which is preliminary data.</text>
</comment>
<feature type="transmembrane region" description="Helical" evidence="8">
    <location>
        <begin position="134"/>
        <end position="151"/>
    </location>
</feature>
<organism evidence="9 10">
    <name type="scientific">Dictyobacter kobayashii</name>
    <dbReference type="NCBI Taxonomy" id="2014872"/>
    <lineage>
        <taxon>Bacteria</taxon>
        <taxon>Bacillati</taxon>
        <taxon>Chloroflexota</taxon>
        <taxon>Ktedonobacteria</taxon>
        <taxon>Ktedonobacterales</taxon>
        <taxon>Dictyobacteraceae</taxon>
        <taxon>Dictyobacter</taxon>
    </lineage>
</organism>
<feature type="transmembrane region" description="Helical" evidence="8">
    <location>
        <begin position="101"/>
        <end position="122"/>
    </location>
</feature>
<accession>A0A402AHK3</accession>
<dbReference type="Proteomes" id="UP000287188">
    <property type="component" value="Unassembled WGS sequence"/>
</dbReference>
<comment type="subcellular location">
    <subcellularLocation>
        <location evidence="1 8">Cell membrane</location>
        <topology evidence="1 8">Multi-pass membrane protein</topology>
    </subcellularLocation>
</comment>
<evidence type="ECO:0000256" key="7">
    <source>
        <dbReference type="ARBA" id="ARBA00023136"/>
    </source>
</evidence>
<keyword evidence="7 8" id="KW-0472">Membrane</keyword>
<feature type="transmembrane region" description="Helical" evidence="8">
    <location>
        <begin position="236"/>
        <end position="254"/>
    </location>
</feature>
<evidence type="ECO:0000256" key="8">
    <source>
        <dbReference type="RuleBase" id="RU363041"/>
    </source>
</evidence>
<feature type="transmembrane region" description="Helical" evidence="8">
    <location>
        <begin position="47"/>
        <end position="63"/>
    </location>
</feature>
<evidence type="ECO:0000256" key="2">
    <source>
        <dbReference type="ARBA" id="ARBA00009142"/>
    </source>
</evidence>
<keyword evidence="5 8" id="KW-0812">Transmembrane</keyword>
<evidence type="ECO:0000313" key="9">
    <source>
        <dbReference type="EMBL" id="GCE18601.1"/>
    </source>
</evidence>
<dbReference type="AlphaFoldDB" id="A0A402AHK3"/>
<dbReference type="PANTHER" id="PTHR30269:SF0">
    <property type="entry name" value="MEMBRANE TRANSPORTER PROTEIN YFCA-RELATED"/>
    <property type="match status" value="1"/>
</dbReference>
<evidence type="ECO:0000256" key="4">
    <source>
        <dbReference type="ARBA" id="ARBA00022475"/>
    </source>
</evidence>
<dbReference type="OrthoDB" id="9807082at2"/>
<feature type="transmembrane region" description="Helical" evidence="8">
    <location>
        <begin position="187"/>
        <end position="205"/>
    </location>
</feature>
<feature type="transmembrane region" description="Helical" evidence="8">
    <location>
        <begin position="157"/>
        <end position="175"/>
    </location>
</feature>
<name>A0A402AHK3_9CHLR</name>
<keyword evidence="3" id="KW-0813">Transport</keyword>